<dbReference type="Gene3D" id="3.30.450.40">
    <property type="match status" value="1"/>
</dbReference>
<proteinExistence type="predicted"/>
<dbReference type="PANTHER" id="PTHR30136">
    <property type="entry name" value="HELIX-TURN-HELIX TRANSCRIPTIONAL REGULATOR, ICLR FAMILY"/>
    <property type="match status" value="1"/>
</dbReference>
<dbReference type="SMART" id="SM00346">
    <property type="entry name" value="HTH_ICLR"/>
    <property type="match status" value="1"/>
</dbReference>
<dbReference type="Proteomes" id="UP000274391">
    <property type="component" value="Unassembled WGS sequence"/>
</dbReference>
<dbReference type="GO" id="GO:0045892">
    <property type="term" value="P:negative regulation of DNA-templated transcription"/>
    <property type="evidence" value="ECO:0007669"/>
    <property type="project" value="TreeGrafter"/>
</dbReference>
<dbReference type="Pfam" id="PF01614">
    <property type="entry name" value="IclR_C"/>
    <property type="match status" value="1"/>
</dbReference>
<dbReference type="Gene3D" id="1.10.10.10">
    <property type="entry name" value="Winged helix-like DNA-binding domain superfamily/Winged helix DNA-binding domain"/>
    <property type="match status" value="1"/>
</dbReference>
<dbReference type="InterPro" id="IPR036388">
    <property type="entry name" value="WH-like_DNA-bd_sf"/>
</dbReference>
<keyword evidence="3" id="KW-0804">Transcription</keyword>
<evidence type="ECO:0000256" key="3">
    <source>
        <dbReference type="ARBA" id="ARBA00023163"/>
    </source>
</evidence>
<feature type="domain" description="HTH iclR-type" evidence="4">
    <location>
        <begin position="15"/>
        <end position="75"/>
    </location>
</feature>
<dbReference type="InterPro" id="IPR036390">
    <property type="entry name" value="WH_DNA-bd_sf"/>
</dbReference>
<accession>A0A3P3VW39</accession>
<dbReference type="AlphaFoldDB" id="A0A3P3VW39"/>
<dbReference type="InterPro" id="IPR029016">
    <property type="entry name" value="GAF-like_dom_sf"/>
</dbReference>
<dbReference type="PANTHER" id="PTHR30136:SF24">
    <property type="entry name" value="HTH-TYPE TRANSCRIPTIONAL REPRESSOR ALLR"/>
    <property type="match status" value="1"/>
</dbReference>
<dbReference type="GO" id="GO:0003677">
    <property type="term" value="F:DNA binding"/>
    <property type="evidence" value="ECO:0007669"/>
    <property type="project" value="UniProtKB-KW"/>
</dbReference>
<dbReference type="InterPro" id="IPR005471">
    <property type="entry name" value="Tscrpt_reg_IclR_N"/>
</dbReference>
<dbReference type="Pfam" id="PF09339">
    <property type="entry name" value="HTH_IclR"/>
    <property type="match status" value="1"/>
</dbReference>
<dbReference type="SUPFAM" id="SSF46785">
    <property type="entry name" value="Winged helix' DNA-binding domain"/>
    <property type="match status" value="1"/>
</dbReference>
<keyword evidence="1" id="KW-0805">Transcription regulation</keyword>
<dbReference type="SUPFAM" id="SSF55781">
    <property type="entry name" value="GAF domain-like"/>
    <property type="match status" value="1"/>
</dbReference>
<comment type="caution">
    <text evidence="6">The sequence shown here is derived from an EMBL/GenBank/DDBJ whole genome shotgun (WGS) entry which is preliminary data.</text>
</comment>
<evidence type="ECO:0000313" key="6">
    <source>
        <dbReference type="EMBL" id="RRJ87021.1"/>
    </source>
</evidence>
<dbReference type="InterPro" id="IPR050707">
    <property type="entry name" value="HTH_MetabolicPath_Reg"/>
</dbReference>
<name>A0A3P3VW39_9MICO</name>
<dbReference type="PROSITE" id="PS51078">
    <property type="entry name" value="ICLR_ED"/>
    <property type="match status" value="1"/>
</dbReference>
<protein>
    <submittedName>
        <fullName evidence="6">IclR family transcriptional regulator</fullName>
    </submittedName>
</protein>
<keyword evidence="2" id="KW-0238">DNA-binding</keyword>
<gene>
    <name evidence="6" type="ORF">EG850_06365</name>
</gene>
<evidence type="ECO:0000259" key="5">
    <source>
        <dbReference type="PROSITE" id="PS51078"/>
    </source>
</evidence>
<dbReference type="GO" id="GO:0003700">
    <property type="term" value="F:DNA-binding transcription factor activity"/>
    <property type="evidence" value="ECO:0007669"/>
    <property type="project" value="TreeGrafter"/>
</dbReference>
<evidence type="ECO:0000313" key="7">
    <source>
        <dbReference type="Proteomes" id="UP000274391"/>
    </source>
</evidence>
<keyword evidence="7" id="KW-1185">Reference proteome</keyword>
<feature type="domain" description="IclR-ED" evidence="5">
    <location>
        <begin position="69"/>
        <end position="258"/>
    </location>
</feature>
<reference evidence="6 7" key="1">
    <citation type="submission" date="2018-11" db="EMBL/GenBank/DDBJ databases">
        <title>YIM 102482-1 draft genome.</title>
        <authorList>
            <person name="Li G."/>
            <person name="Jiang Y."/>
        </authorList>
    </citation>
    <scope>NUCLEOTIDE SEQUENCE [LARGE SCALE GENOMIC DNA]</scope>
    <source>
        <strain evidence="6 7">YIM 102482-1</strain>
    </source>
</reference>
<dbReference type="InterPro" id="IPR014757">
    <property type="entry name" value="Tscrpt_reg_IclR_C"/>
</dbReference>
<sequence>MMRNNSDEIGTSGRVQSVHRALMLLKMLGASPAVSVSEAAAELGVNASTAQRLLATLVADGFAVQDERRLYSAGPEFLGAGSRNGGQSLIETIRPYLERLFVRTNETVHLAVLIGTWVHHVDGVEATQHALRFGSRTGVKLPAHVTSAGRAMMSELSRSEVLARYLDDPQNSAGVRSIDEMEPILRMLGNVQHGDFGVNFGDSEDGVAAFGMSLGHIQGQHVGFSIAMPHARFTAQHAVSFRQMLRKTVGEYRADHAGGSN</sequence>
<evidence type="ECO:0000259" key="4">
    <source>
        <dbReference type="PROSITE" id="PS51077"/>
    </source>
</evidence>
<dbReference type="EMBL" id="RQVS01000006">
    <property type="protein sequence ID" value="RRJ87021.1"/>
    <property type="molecule type" value="Genomic_DNA"/>
</dbReference>
<evidence type="ECO:0000256" key="1">
    <source>
        <dbReference type="ARBA" id="ARBA00023015"/>
    </source>
</evidence>
<dbReference type="PROSITE" id="PS51077">
    <property type="entry name" value="HTH_ICLR"/>
    <property type="match status" value="1"/>
</dbReference>
<evidence type="ECO:0000256" key="2">
    <source>
        <dbReference type="ARBA" id="ARBA00023125"/>
    </source>
</evidence>
<dbReference type="OrthoDB" id="8479143at2"/>
<organism evidence="6 7">
    <name type="scientific">Gulosibacter macacae</name>
    <dbReference type="NCBI Taxonomy" id="2488791"/>
    <lineage>
        <taxon>Bacteria</taxon>
        <taxon>Bacillati</taxon>
        <taxon>Actinomycetota</taxon>
        <taxon>Actinomycetes</taxon>
        <taxon>Micrococcales</taxon>
        <taxon>Microbacteriaceae</taxon>
        <taxon>Gulosibacter</taxon>
    </lineage>
</organism>